<dbReference type="EMBL" id="BQNB010014171">
    <property type="protein sequence ID" value="GJT24901.1"/>
    <property type="molecule type" value="Genomic_DNA"/>
</dbReference>
<keyword evidence="3" id="KW-1185">Reference proteome</keyword>
<evidence type="ECO:0000259" key="1">
    <source>
        <dbReference type="PROSITE" id="PS50104"/>
    </source>
</evidence>
<keyword evidence="2" id="KW-0675">Receptor</keyword>
<dbReference type="Gene3D" id="3.80.10.10">
    <property type="entry name" value="Ribonuclease Inhibitor"/>
    <property type="match status" value="1"/>
</dbReference>
<organism evidence="2 3">
    <name type="scientific">Tanacetum coccineum</name>
    <dbReference type="NCBI Taxonomy" id="301880"/>
    <lineage>
        <taxon>Eukaryota</taxon>
        <taxon>Viridiplantae</taxon>
        <taxon>Streptophyta</taxon>
        <taxon>Embryophyta</taxon>
        <taxon>Tracheophyta</taxon>
        <taxon>Spermatophyta</taxon>
        <taxon>Magnoliopsida</taxon>
        <taxon>eudicotyledons</taxon>
        <taxon>Gunneridae</taxon>
        <taxon>Pentapetalae</taxon>
        <taxon>asterids</taxon>
        <taxon>campanulids</taxon>
        <taxon>Asterales</taxon>
        <taxon>Asteraceae</taxon>
        <taxon>Asteroideae</taxon>
        <taxon>Anthemideae</taxon>
        <taxon>Anthemidinae</taxon>
        <taxon>Tanacetum</taxon>
    </lineage>
</organism>
<evidence type="ECO:0000313" key="3">
    <source>
        <dbReference type="Proteomes" id="UP001151760"/>
    </source>
</evidence>
<dbReference type="InterPro" id="IPR032675">
    <property type="entry name" value="LRR_dom_sf"/>
</dbReference>
<dbReference type="Proteomes" id="UP001151760">
    <property type="component" value="Unassembled WGS sequence"/>
</dbReference>
<reference evidence="2" key="1">
    <citation type="journal article" date="2022" name="Int. J. Mol. Sci.">
        <title>Draft Genome of Tanacetum Coccineum: Genomic Comparison of Closely Related Tanacetum-Family Plants.</title>
        <authorList>
            <person name="Yamashiro T."/>
            <person name="Shiraishi A."/>
            <person name="Nakayama K."/>
            <person name="Satake H."/>
        </authorList>
    </citation>
    <scope>NUCLEOTIDE SEQUENCE</scope>
</reference>
<dbReference type="PANTHER" id="PTHR11017">
    <property type="entry name" value="LEUCINE-RICH REPEAT-CONTAINING PROTEIN"/>
    <property type="match status" value="1"/>
</dbReference>
<dbReference type="InterPro" id="IPR000157">
    <property type="entry name" value="TIR_dom"/>
</dbReference>
<dbReference type="PROSITE" id="PS50104">
    <property type="entry name" value="TIR"/>
    <property type="match status" value="1"/>
</dbReference>
<comment type="caution">
    <text evidence="2">The sequence shown here is derived from an EMBL/GenBank/DDBJ whole genome shotgun (WGS) entry which is preliminary data.</text>
</comment>
<dbReference type="SUPFAM" id="SSF52200">
    <property type="entry name" value="Toll/Interleukin receptor TIR domain"/>
    <property type="match status" value="1"/>
</dbReference>
<name>A0ABQ5CG57_9ASTR</name>
<feature type="domain" description="TIR" evidence="1">
    <location>
        <begin position="17"/>
        <end position="159"/>
    </location>
</feature>
<proteinExistence type="predicted"/>
<dbReference type="InterPro" id="IPR044974">
    <property type="entry name" value="Disease_R_plants"/>
</dbReference>
<dbReference type="Gene3D" id="3.40.50.10140">
    <property type="entry name" value="Toll/interleukin-1 receptor homology (TIR) domain"/>
    <property type="match status" value="2"/>
</dbReference>
<accession>A0ABQ5CG57</accession>
<dbReference type="SMART" id="SM00255">
    <property type="entry name" value="TIR"/>
    <property type="match status" value="1"/>
</dbReference>
<protein>
    <submittedName>
        <fullName evidence="2">Toll/interleukin-1 receptor domain-containing protein</fullName>
    </submittedName>
</protein>
<dbReference type="PANTHER" id="PTHR11017:SF577">
    <property type="entry name" value="DISEASE RESISTANCE PROTEIN (TIR-NBS-LRR CLASS), PUTATIVE-RELATED"/>
    <property type="match status" value="1"/>
</dbReference>
<sequence length="440" mass="50505">MASSSTNSSIRKKKKSYKYDVFLSFRGKDTRNNFVGHQYHALQQKGIETYKDDEKIKKGKTVNDELAKIMKCQKGQTGRFSIFYDMEPTDIRKDSGAFNYAFANMKRNRLLGLRKEKRVLWQGYPFWSLLKTFQANNLVRLDMYSSDIVHLWEDGEGKVLYKLGFLKLNSLKLKTLDIRLAPNIEKLSIFACYDLLEVQMPAESLKLISLNVCYSKLKTLHLGITPNLEELSLEGCNDLVELYMPTECPKLISLHLIGSKLSILHLAITLNLKTLNLEDCKDLVELYISDSLKLKSLNLVSHSKLRILHLGITPNLEMLSLEKCCNLVELHMPFGCPNLRSMDLCQTMLRTLDIGLTPNLERLYLTDCSYLVETFPEEIGRLECLKELDITCTYISHLPQSIFQLKGLRIVGDRWLLDSFGLTPKTHRTTDGNGETFCYI</sequence>
<dbReference type="Pfam" id="PF01582">
    <property type="entry name" value="TIR"/>
    <property type="match status" value="1"/>
</dbReference>
<gene>
    <name evidence="2" type="ORF">Tco_0894838</name>
</gene>
<evidence type="ECO:0000313" key="2">
    <source>
        <dbReference type="EMBL" id="GJT24901.1"/>
    </source>
</evidence>
<dbReference type="SUPFAM" id="SSF52047">
    <property type="entry name" value="RNI-like"/>
    <property type="match status" value="1"/>
</dbReference>
<reference evidence="2" key="2">
    <citation type="submission" date="2022-01" db="EMBL/GenBank/DDBJ databases">
        <authorList>
            <person name="Yamashiro T."/>
            <person name="Shiraishi A."/>
            <person name="Satake H."/>
            <person name="Nakayama K."/>
        </authorList>
    </citation>
    <scope>NUCLEOTIDE SEQUENCE</scope>
</reference>
<dbReference type="InterPro" id="IPR035897">
    <property type="entry name" value="Toll_tir_struct_dom_sf"/>
</dbReference>